<evidence type="ECO:0000256" key="10">
    <source>
        <dbReference type="ARBA" id="ARBA00023136"/>
    </source>
</evidence>
<evidence type="ECO:0000256" key="4">
    <source>
        <dbReference type="ARBA" id="ARBA00022448"/>
    </source>
</evidence>
<evidence type="ECO:0000256" key="1">
    <source>
        <dbReference type="ARBA" id="ARBA00004429"/>
    </source>
</evidence>
<organism evidence="16 17">
    <name type="scientific">Burkholderia cepacia</name>
    <name type="common">Pseudomonas cepacia</name>
    <dbReference type="NCBI Taxonomy" id="292"/>
    <lineage>
        <taxon>Bacteria</taxon>
        <taxon>Pseudomonadati</taxon>
        <taxon>Pseudomonadota</taxon>
        <taxon>Betaproteobacteria</taxon>
        <taxon>Burkholderiales</taxon>
        <taxon>Burkholderiaceae</taxon>
        <taxon>Burkholderia</taxon>
        <taxon>Burkholderia cepacia complex</taxon>
    </lineage>
</organism>
<comment type="subcellular location">
    <subcellularLocation>
        <location evidence="1">Cell inner membrane</location>
        <topology evidence="1">Multi-pass membrane protein</topology>
    </subcellularLocation>
    <subcellularLocation>
        <location evidence="12">Membrane</location>
        <topology evidence="12">Multi-pass membrane protein</topology>
    </subcellularLocation>
</comment>
<dbReference type="EMBL" id="LOYH01000027">
    <property type="protein sequence ID" value="KVK86225.1"/>
    <property type="molecule type" value="Genomic_DNA"/>
</dbReference>
<keyword evidence="14" id="KW-0732">Signal</keyword>
<evidence type="ECO:0000313" key="17">
    <source>
        <dbReference type="Proteomes" id="UP000069001"/>
    </source>
</evidence>
<dbReference type="Pfam" id="PF01618">
    <property type="entry name" value="MotA_ExbB"/>
    <property type="match status" value="1"/>
</dbReference>
<feature type="transmembrane region" description="Helical" evidence="13">
    <location>
        <begin position="86"/>
        <end position="111"/>
    </location>
</feature>
<protein>
    <recommendedName>
        <fullName evidence="3">Biopolymer transport protein ExbB</fullName>
    </recommendedName>
</protein>
<feature type="transmembrane region" description="Helical" evidence="13">
    <location>
        <begin position="193"/>
        <end position="216"/>
    </location>
</feature>
<keyword evidence="9 13" id="KW-1133">Transmembrane helix</keyword>
<keyword evidence="5" id="KW-1003">Cell membrane</keyword>
<dbReference type="Proteomes" id="UP000069001">
    <property type="component" value="Unassembled WGS sequence"/>
</dbReference>
<gene>
    <name evidence="16" type="ORF">WS90_08110</name>
</gene>
<feature type="signal peptide" evidence="14">
    <location>
        <begin position="1"/>
        <end position="19"/>
    </location>
</feature>
<evidence type="ECO:0000259" key="15">
    <source>
        <dbReference type="Pfam" id="PF01618"/>
    </source>
</evidence>
<comment type="subunit">
    <text evidence="2">The accessory proteins ExbB and ExbD seem to form a complex with TonB.</text>
</comment>
<dbReference type="AlphaFoldDB" id="A0A103ZUE7"/>
<keyword evidence="10 13" id="KW-0472">Membrane</keyword>
<reference evidence="16 17" key="1">
    <citation type="submission" date="2015-11" db="EMBL/GenBank/DDBJ databases">
        <title>Expanding the genomic diversity of Burkholderia species for the development of highly accurate diagnostics.</title>
        <authorList>
            <person name="Sahl J."/>
            <person name="Keim P."/>
            <person name="Wagner D."/>
        </authorList>
    </citation>
    <scope>NUCLEOTIDE SEQUENCE [LARGE SCALE GENOMIC DNA]</scope>
    <source>
        <strain evidence="16 17">MSMB1302</strain>
    </source>
</reference>
<evidence type="ECO:0000256" key="12">
    <source>
        <dbReference type="RuleBase" id="RU004057"/>
    </source>
</evidence>
<evidence type="ECO:0000256" key="11">
    <source>
        <dbReference type="ARBA" id="ARBA00024816"/>
    </source>
</evidence>
<evidence type="ECO:0000256" key="9">
    <source>
        <dbReference type="ARBA" id="ARBA00022989"/>
    </source>
</evidence>
<feature type="transmembrane region" description="Helical" evidence="13">
    <location>
        <begin position="240"/>
        <end position="261"/>
    </location>
</feature>
<keyword evidence="8 12" id="KW-0653">Protein transport</keyword>
<accession>A0A103ZUE7</accession>
<dbReference type="RefSeq" id="WP_059728475.1">
    <property type="nucleotide sequence ID" value="NZ_LOYH01000027.1"/>
</dbReference>
<evidence type="ECO:0000256" key="13">
    <source>
        <dbReference type="SAM" id="Phobius"/>
    </source>
</evidence>
<evidence type="ECO:0000313" key="16">
    <source>
        <dbReference type="EMBL" id="KVK86225.1"/>
    </source>
</evidence>
<evidence type="ECO:0000256" key="14">
    <source>
        <dbReference type="SAM" id="SignalP"/>
    </source>
</evidence>
<keyword evidence="7 13" id="KW-0812">Transmembrane</keyword>
<dbReference type="PANTHER" id="PTHR30625">
    <property type="entry name" value="PROTEIN TOLQ"/>
    <property type="match status" value="1"/>
</dbReference>
<comment type="caution">
    <text evidence="16">The sequence shown here is derived from an EMBL/GenBank/DDBJ whole genome shotgun (WGS) entry which is preliminary data.</text>
</comment>
<comment type="similarity">
    <text evidence="12">Belongs to the exbB/tolQ family.</text>
</comment>
<feature type="domain" description="MotA/TolQ/ExbB proton channel" evidence="15">
    <location>
        <begin position="166"/>
        <end position="272"/>
    </location>
</feature>
<comment type="function">
    <text evidence="11">Involved in the TonB-dependent energy-dependent transport of various receptor-bound substrates. Protects ExbD from proteolytic degradation and functionally stabilizes TonB.</text>
</comment>
<dbReference type="InterPro" id="IPR050790">
    <property type="entry name" value="ExbB/TolQ_transport"/>
</dbReference>
<sequence length="305" mass="31687">MTKRSLAALAASILMSVVAVDGFVAPQLAHAQASGAAGTAAQAAAPSAAPATAPAAAEPAPPPAPAATEVVENPYGLGALWKNGDFVARFVLILLVIMSMGSWYIMITKFLEQLRANRRAKLADAQLWSAPSLAEGAKLLDEASPFRFIAETAIEAGEHHEDALLEAVDRNTWIDVSVERSITNVSNRMQDGLAFLATVGSTAPFVGLFGTVWGIYHALTAIGIAGQASIDKVAGPVGEALIMTAIGLAVAVPAVLGYNFLVRRNKSVMERVRNFGAQLHTVLLAGNRRPVRAASSSPAAASLAN</sequence>
<evidence type="ECO:0000256" key="3">
    <source>
        <dbReference type="ARBA" id="ARBA00022093"/>
    </source>
</evidence>
<evidence type="ECO:0000256" key="7">
    <source>
        <dbReference type="ARBA" id="ARBA00022692"/>
    </source>
</evidence>
<name>A0A103ZUE7_BURCE</name>
<evidence type="ECO:0000256" key="8">
    <source>
        <dbReference type="ARBA" id="ARBA00022927"/>
    </source>
</evidence>
<evidence type="ECO:0000256" key="6">
    <source>
        <dbReference type="ARBA" id="ARBA00022519"/>
    </source>
</evidence>
<feature type="chain" id="PRO_5007120219" description="Biopolymer transport protein ExbB" evidence="14">
    <location>
        <begin position="20"/>
        <end position="305"/>
    </location>
</feature>
<keyword evidence="4 12" id="KW-0813">Transport</keyword>
<dbReference type="PANTHER" id="PTHR30625:SF14">
    <property type="entry name" value="BIOPOLYMER TRANSPORT PROTEIN EXBB"/>
    <property type="match status" value="1"/>
</dbReference>
<evidence type="ECO:0000256" key="5">
    <source>
        <dbReference type="ARBA" id="ARBA00022475"/>
    </source>
</evidence>
<dbReference type="InterPro" id="IPR002898">
    <property type="entry name" value="MotA_ExbB_proton_chnl"/>
</dbReference>
<keyword evidence="6" id="KW-0997">Cell inner membrane</keyword>
<proteinExistence type="inferred from homology"/>
<dbReference type="GO" id="GO:0005886">
    <property type="term" value="C:plasma membrane"/>
    <property type="evidence" value="ECO:0007669"/>
    <property type="project" value="UniProtKB-SubCell"/>
</dbReference>
<evidence type="ECO:0000256" key="2">
    <source>
        <dbReference type="ARBA" id="ARBA00011471"/>
    </source>
</evidence>
<dbReference type="GO" id="GO:0017038">
    <property type="term" value="P:protein import"/>
    <property type="evidence" value="ECO:0007669"/>
    <property type="project" value="TreeGrafter"/>
</dbReference>